<dbReference type="InterPro" id="IPR042089">
    <property type="entry name" value="Peptidase_M13_dom_2"/>
</dbReference>
<keyword evidence="3" id="KW-0645">Protease</keyword>
<evidence type="ECO:0000256" key="4">
    <source>
        <dbReference type="ARBA" id="ARBA00022723"/>
    </source>
</evidence>
<dbReference type="InterPro" id="IPR008753">
    <property type="entry name" value="Peptidase_M13_N"/>
</dbReference>
<name>A0A7R8ZQX9_9CRUS</name>
<dbReference type="GO" id="GO:0004222">
    <property type="term" value="F:metalloendopeptidase activity"/>
    <property type="evidence" value="ECO:0007669"/>
    <property type="project" value="InterPro"/>
</dbReference>
<dbReference type="Gene3D" id="1.10.1380.10">
    <property type="entry name" value="Neutral endopeptidase , domain2"/>
    <property type="match status" value="1"/>
</dbReference>
<dbReference type="OrthoDB" id="6475849at2759"/>
<proteinExistence type="inferred from homology"/>
<evidence type="ECO:0000313" key="8">
    <source>
        <dbReference type="EMBL" id="CAD7233090.1"/>
    </source>
</evidence>
<dbReference type="GO" id="GO:0005886">
    <property type="term" value="C:plasma membrane"/>
    <property type="evidence" value="ECO:0007669"/>
    <property type="project" value="TreeGrafter"/>
</dbReference>
<keyword evidence="7" id="KW-0482">Metalloprotease</keyword>
<evidence type="ECO:0000256" key="5">
    <source>
        <dbReference type="ARBA" id="ARBA00022801"/>
    </source>
</evidence>
<sequence>MPLNGRGGTERVRDVVLQGCALVVVFCILQTPAYPQSSGLVLWDIVSGIRGISHNISSLLPPWGQKQTELQRLVTELSAPKRHVEDERKDIQPTPKIKICQTKACVLSAAEILSNMDAGVDPCSDFYQFACGSYIRRNTIPDDRSNINQFARLSEILRQELRALVEEPWTHKEPRTFLPVKNAYKSCMNISQIEKVGGDPILKLLHVIGGWPVLDGDDFDEESFNWINVIYKIRQTGMNIDYLFDVGIVEDPKETEHRIFLLDQPSLGMGRKCFARGKDDADVKVYLNFMTAIAVELGAERDEAEKELKDSLDFEINLSRILVSEEKRRNISQLYNKMAVRDMEQRWPSVPWLQYMNQIFRPHIRINNSEPILVATPSFFDKFVDLMAETPKRTLANYIGWRVVHESVPYVTERIRRHQLEYVAKLTGQVKRSPRWKECMGFVCGVFGNAIGALYVRKLFSPATKTQAADMVKHLRLEFDSVLDGLNWMDPVTKARAKKKATQMITHVAYPEELLDDRKLKSLYRGLTIHPNNFFLNVVKTGLYSFDYSLRHLRERVNKTDWISHGRAAVVNAFYSPLENSIQIPAGILHGVFFDAGRPKYLNYGGIGSVIGHEITHGFDDQGRQFDEKGNLVDWWLPETDARFREKAKCMEREYSNFLVPGNFTPPMKVNGRLTMGENIADCGGIKHAYNAYNRWLKKKQCLLNDKDYEEARLPGLTQYSPKQLFWIGAANLWCAKFRPESAKLQAMSDPHSPSAVRINGPFSNTELFAKDFNCKKGSRMNPVKKCAIW</sequence>
<dbReference type="PANTHER" id="PTHR11733:SF224">
    <property type="entry name" value="NEPRILYSIN-2"/>
    <property type="match status" value="1"/>
</dbReference>
<evidence type="ECO:0000256" key="1">
    <source>
        <dbReference type="ARBA" id="ARBA00001947"/>
    </source>
</evidence>
<dbReference type="Gene3D" id="3.40.390.10">
    <property type="entry name" value="Collagenase (Catalytic Domain)"/>
    <property type="match status" value="1"/>
</dbReference>
<dbReference type="InterPro" id="IPR000718">
    <property type="entry name" value="Peptidase_M13"/>
</dbReference>
<dbReference type="InterPro" id="IPR018497">
    <property type="entry name" value="Peptidase_M13_C"/>
</dbReference>
<dbReference type="PRINTS" id="PR00786">
    <property type="entry name" value="NEPRILYSIN"/>
</dbReference>
<keyword evidence="4" id="KW-0479">Metal-binding</keyword>
<reference evidence="8" key="1">
    <citation type="submission" date="2020-11" db="EMBL/GenBank/DDBJ databases">
        <authorList>
            <person name="Tran Van P."/>
        </authorList>
    </citation>
    <scope>NUCLEOTIDE SEQUENCE</scope>
</reference>
<dbReference type="EMBL" id="OB665618">
    <property type="protein sequence ID" value="CAD7233090.1"/>
    <property type="molecule type" value="Genomic_DNA"/>
</dbReference>
<dbReference type="PROSITE" id="PS51885">
    <property type="entry name" value="NEPRILYSIN"/>
    <property type="match status" value="1"/>
</dbReference>
<dbReference type="PANTHER" id="PTHR11733">
    <property type="entry name" value="ZINC METALLOPROTEASE FAMILY M13 NEPRILYSIN-RELATED"/>
    <property type="match status" value="1"/>
</dbReference>
<dbReference type="Pfam" id="PF01431">
    <property type="entry name" value="Peptidase_M13"/>
    <property type="match status" value="1"/>
</dbReference>
<keyword evidence="5" id="KW-0378">Hydrolase</keyword>
<dbReference type="Pfam" id="PF05649">
    <property type="entry name" value="Peptidase_M13_N"/>
    <property type="match status" value="1"/>
</dbReference>
<gene>
    <name evidence="8" type="ORF">CTOB1V02_LOCUS10914</name>
</gene>
<dbReference type="AlphaFoldDB" id="A0A7R8ZQX9"/>
<dbReference type="SUPFAM" id="SSF55486">
    <property type="entry name" value="Metalloproteases ('zincins'), catalytic domain"/>
    <property type="match status" value="1"/>
</dbReference>
<comment type="cofactor">
    <cofactor evidence="1">
        <name>Zn(2+)</name>
        <dbReference type="ChEBI" id="CHEBI:29105"/>
    </cofactor>
</comment>
<comment type="similarity">
    <text evidence="2">Belongs to the peptidase M13 family.</text>
</comment>
<evidence type="ECO:0000256" key="6">
    <source>
        <dbReference type="ARBA" id="ARBA00022833"/>
    </source>
</evidence>
<dbReference type="CDD" id="cd08662">
    <property type="entry name" value="M13"/>
    <property type="match status" value="1"/>
</dbReference>
<evidence type="ECO:0000256" key="2">
    <source>
        <dbReference type="ARBA" id="ARBA00007357"/>
    </source>
</evidence>
<keyword evidence="6" id="KW-0862">Zinc</keyword>
<organism evidence="8">
    <name type="scientific">Cyprideis torosa</name>
    <dbReference type="NCBI Taxonomy" id="163714"/>
    <lineage>
        <taxon>Eukaryota</taxon>
        <taxon>Metazoa</taxon>
        <taxon>Ecdysozoa</taxon>
        <taxon>Arthropoda</taxon>
        <taxon>Crustacea</taxon>
        <taxon>Oligostraca</taxon>
        <taxon>Ostracoda</taxon>
        <taxon>Podocopa</taxon>
        <taxon>Podocopida</taxon>
        <taxon>Cytherocopina</taxon>
        <taxon>Cytheroidea</taxon>
        <taxon>Cytherideidae</taxon>
        <taxon>Cyprideis</taxon>
    </lineage>
</organism>
<evidence type="ECO:0000256" key="7">
    <source>
        <dbReference type="ARBA" id="ARBA00023049"/>
    </source>
</evidence>
<dbReference type="GO" id="GO:0016485">
    <property type="term" value="P:protein processing"/>
    <property type="evidence" value="ECO:0007669"/>
    <property type="project" value="TreeGrafter"/>
</dbReference>
<dbReference type="InterPro" id="IPR024079">
    <property type="entry name" value="MetalloPept_cat_dom_sf"/>
</dbReference>
<evidence type="ECO:0000256" key="3">
    <source>
        <dbReference type="ARBA" id="ARBA00022670"/>
    </source>
</evidence>
<protein>
    <submittedName>
        <fullName evidence="8">Uncharacterized protein</fullName>
    </submittedName>
</protein>
<dbReference type="GO" id="GO:0046872">
    <property type="term" value="F:metal ion binding"/>
    <property type="evidence" value="ECO:0007669"/>
    <property type="project" value="UniProtKB-KW"/>
</dbReference>
<accession>A0A7R8ZQX9</accession>